<dbReference type="InterPro" id="IPR020966">
    <property type="entry name" value="ALMT"/>
</dbReference>
<feature type="transmembrane region" description="Helical" evidence="9">
    <location>
        <begin position="943"/>
        <end position="964"/>
    </location>
</feature>
<accession>A0A7J6L887</accession>
<keyword evidence="6" id="KW-0406">Ion transport</keyword>
<feature type="transmembrane region" description="Helical" evidence="9">
    <location>
        <begin position="1786"/>
        <end position="1806"/>
    </location>
</feature>
<evidence type="ECO:0000313" key="12">
    <source>
        <dbReference type="Proteomes" id="UP000570595"/>
    </source>
</evidence>
<reference evidence="11 12" key="1">
    <citation type="submission" date="2020-04" db="EMBL/GenBank/DDBJ databases">
        <title>Perkinsus olseni comparative genomics.</title>
        <authorList>
            <person name="Bogema D.R."/>
        </authorList>
    </citation>
    <scope>NUCLEOTIDE SEQUENCE [LARGE SCALE GENOMIC DNA]</scope>
    <source>
        <strain evidence="11">ATCC PRA-179</strain>
    </source>
</reference>
<feature type="transmembrane region" description="Helical" evidence="9">
    <location>
        <begin position="996"/>
        <end position="1017"/>
    </location>
</feature>
<dbReference type="PANTHER" id="PTHR31086">
    <property type="entry name" value="ALUMINUM-ACTIVATED MALATE TRANSPORTER 10"/>
    <property type="match status" value="1"/>
</dbReference>
<feature type="transmembrane region" description="Helical" evidence="9">
    <location>
        <begin position="37"/>
        <end position="55"/>
    </location>
</feature>
<keyword evidence="7 9" id="KW-0472">Membrane</keyword>
<gene>
    <name evidence="11" type="ORF">FOZ61_007600</name>
</gene>
<dbReference type="GO" id="GO:0015743">
    <property type="term" value="P:malate transport"/>
    <property type="evidence" value="ECO:0007669"/>
    <property type="project" value="InterPro"/>
</dbReference>
<feature type="domain" description="Integral membrane bound transporter" evidence="10">
    <location>
        <begin position="1271"/>
        <end position="1395"/>
    </location>
</feature>
<keyword evidence="5 9" id="KW-1133">Transmembrane helix</keyword>
<evidence type="ECO:0000256" key="3">
    <source>
        <dbReference type="ARBA" id="ARBA00022448"/>
    </source>
</evidence>
<dbReference type="InterPro" id="IPR049453">
    <property type="entry name" value="Memb_transporter_dom"/>
</dbReference>
<feature type="transmembrane region" description="Helical" evidence="9">
    <location>
        <begin position="515"/>
        <end position="534"/>
    </location>
</feature>
<dbReference type="OrthoDB" id="10386038at2759"/>
<feature type="transmembrane region" description="Helical" evidence="9">
    <location>
        <begin position="1277"/>
        <end position="1296"/>
    </location>
</feature>
<name>A0A7J6L887_PEROL</name>
<comment type="similarity">
    <text evidence="2">Belongs to the aromatic acid exporter (TC 2.A.85) family.</text>
</comment>
<evidence type="ECO:0000256" key="8">
    <source>
        <dbReference type="ARBA" id="ARBA00023303"/>
    </source>
</evidence>
<keyword evidence="4 9" id="KW-0812">Transmembrane</keyword>
<evidence type="ECO:0000256" key="9">
    <source>
        <dbReference type="SAM" id="Phobius"/>
    </source>
</evidence>
<evidence type="ECO:0000256" key="1">
    <source>
        <dbReference type="ARBA" id="ARBA00004141"/>
    </source>
</evidence>
<feature type="transmembrane region" description="Helical" evidence="9">
    <location>
        <begin position="1732"/>
        <end position="1748"/>
    </location>
</feature>
<feature type="transmembrane region" description="Helical" evidence="9">
    <location>
        <begin position="2141"/>
        <end position="2161"/>
    </location>
</feature>
<evidence type="ECO:0000259" key="10">
    <source>
        <dbReference type="Pfam" id="PF13515"/>
    </source>
</evidence>
<evidence type="ECO:0000256" key="2">
    <source>
        <dbReference type="ARBA" id="ARBA00007079"/>
    </source>
</evidence>
<feature type="transmembrane region" description="Helical" evidence="9">
    <location>
        <begin position="546"/>
        <end position="568"/>
    </location>
</feature>
<feature type="transmembrane region" description="Helical" evidence="9">
    <location>
        <begin position="1303"/>
        <end position="1321"/>
    </location>
</feature>
<feature type="transmembrane region" description="Helical" evidence="9">
    <location>
        <begin position="2084"/>
        <end position="2106"/>
    </location>
</feature>
<dbReference type="Proteomes" id="UP000570595">
    <property type="component" value="Unassembled WGS sequence"/>
</dbReference>
<feature type="transmembrane region" description="Helical" evidence="9">
    <location>
        <begin position="93"/>
        <end position="112"/>
    </location>
</feature>
<feature type="transmembrane region" description="Helical" evidence="9">
    <location>
        <begin position="441"/>
        <end position="457"/>
    </location>
</feature>
<evidence type="ECO:0000313" key="11">
    <source>
        <dbReference type="EMBL" id="KAF4655383.1"/>
    </source>
</evidence>
<evidence type="ECO:0000256" key="4">
    <source>
        <dbReference type="ARBA" id="ARBA00022692"/>
    </source>
</evidence>
<proteinExistence type="inferred from homology"/>
<feature type="transmembrane region" description="Helical" evidence="9">
    <location>
        <begin position="2112"/>
        <end position="2129"/>
    </location>
</feature>
<keyword evidence="8" id="KW-0407">Ion channel</keyword>
<organism evidence="11 12">
    <name type="scientific">Perkinsus olseni</name>
    <name type="common">Perkinsus atlanticus</name>
    <dbReference type="NCBI Taxonomy" id="32597"/>
    <lineage>
        <taxon>Eukaryota</taxon>
        <taxon>Sar</taxon>
        <taxon>Alveolata</taxon>
        <taxon>Perkinsozoa</taxon>
        <taxon>Perkinsea</taxon>
        <taxon>Perkinsida</taxon>
        <taxon>Perkinsidae</taxon>
        <taxon>Perkinsus</taxon>
    </lineage>
</organism>
<feature type="transmembrane region" description="Helical" evidence="9">
    <location>
        <begin position="416"/>
        <end position="435"/>
    </location>
</feature>
<feature type="transmembrane region" description="Helical" evidence="9">
    <location>
        <begin position="2192"/>
        <end position="2214"/>
    </location>
</feature>
<evidence type="ECO:0000256" key="5">
    <source>
        <dbReference type="ARBA" id="ARBA00022989"/>
    </source>
</evidence>
<evidence type="ECO:0000256" key="7">
    <source>
        <dbReference type="ARBA" id="ARBA00023136"/>
    </source>
</evidence>
<feature type="transmembrane region" description="Helical" evidence="9">
    <location>
        <begin position="1836"/>
        <end position="1860"/>
    </location>
</feature>
<feature type="transmembrane region" description="Helical" evidence="9">
    <location>
        <begin position="1247"/>
        <end position="1265"/>
    </location>
</feature>
<feature type="transmembrane region" description="Helical" evidence="9">
    <location>
        <begin position="1707"/>
        <end position="1726"/>
    </location>
</feature>
<comment type="caution">
    <text evidence="11">The sequence shown here is derived from an EMBL/GenBank/DDBJ whole genome shotgun (WGS) entry which is preliminary data.</text>
</comment>
<feature type="transmembrane region" description="Helical" evidence="9">
    <location>
        <begin position="12"/>
        <end position="31"/>
    </location>
</feature>
<feature type="transmembrane region" description="Helical" evidence="9">
    <location>
        <begin position="1760"/>
        <end position="1780"/>
    </location>
</feature>
<dbReference type="GO" id="GO:0034220">
    <property type="term" value="P:monoatomic ion transmembrane transport"/>
    <property type="evidence" value="ECO:0007669"/>
    <property type="project" value="UniProtKB-KW"/>
</dbReference>
<feature type="transmembrane region" description="Helical" evidence="9">
    <location>
        <begin position="2226"/>
        <end position="2247"/>
    </location>
</feature>
<feature type="transmembrane region" description="Helical" evidence="9">
    <location>
        <begin position="1379"/>
        <end position="1399"/>
    </location>
</feature>
<feature type="transmembrane region" description="Helical" evidence="9">
    <location>
        <begin position="918"/>
        <end position="937"/>
    </location>
</feature>
<protein>
    <recommendedName>
        <fullName evidence="10">Integral membrane bound transporter domain-containing protein</fullName>
    </recommendedName>
</protein>
<sequence length="2524" mass="277333">MIDQLPSIPIWNLLTAIYTGVLACLCSWAVFLMPGGHGANITVLAPIWALITAFLDVSSNYDQSLRSLVGAVLGLFCTELVALLVTVCSTTGYSAWIGVIVSFPLTFLLAIGDPASGSKLCKLFRSDVAMESMYIPLAFPNGQPFYHGLLSSGAFAVGSVETIVATTVLNAFNLLPRSSVPAIPAFARAAADYFETLATYVTSGTDHLNFIDRQRAHFDVAWRAAAKAAPNPKIRSIIYQMSSELIALRQTLRDGSYSQSILHYIWHPIVPDLVDLRLEVVYWLRQTAMPLRPGEDIDETELLALAEQVQGRLTDESLLYSKAVVSGESALSPANDIVRFQFAFSLIAHFAVLADEFHTLIREYDMSLPEKTNRFDWWGRLRRYLAECKEYWIHWWHLPFWAYGNMTLRQRLVHPLRLSLSITLFALPLIAWAQGEPVVESYGFWGLVPLLFCLLPTPGASLVKGTKRIIGTLLAAVTAIICVSANPRNIPAYEVELFVVVTLGKLVSLYPSIDYAGTVFAFTWMIIGIVPSLNETYDRTQMIYWSLWRVALTLIGTFGGTVITCFVFPTFAMTKLNKESAHELLTQADMVAGSIEELCRIEKGPAVNPDNRRYEVGDSFWKSCDTRTGLTPEARAEALVLGKTSFVDDTTRSVIRIQGHISCMGRSSLVAHATLADCTRAIAEPSISLVLDPLRDDLSKLAASIRDSASKVALQVLDDHSSKKIIVDGDLVGSQVNVEMQNIVDHFVRIREGILSGKDANLDAFTKAIRAGLYTLYHSLYTLRMFTDDWVRIETVILGYKQLGPKRTRALSGAPKEMVSRARVHQPNNKPFRPRMVDEPRVSVSMPLSSVNGLPTLTYFQLANALSSSLVACGVASAQFLPWFGDRFSNQLFALSTAWALSYTSLDYSFSVDFAWKTYIGAAIGAALGAVVAYATAPLNGDIYSPAWSCLFGLPFCFILAMGCQGKASEVYSYTSALLRMYSILAFGEGEPYNKALFIILVGFFSDMVPMLIVSVLNCSNLLPVKCSPPLPRFERALKGYLELSVFHLADAVDHQNEFNRKRNDLVEAHRAVVRGNVSKPLKLDVANIVGLLYGFHACTTAEGFGAQARAHFWEPLRRDMWELVSRVGRALTESFDPDLVESLRTLGGRVTQQIKSLTVEYSRNVADAKCAVFSGKELARIEMALLTVPRCSIIVADYVEQRHKEDSTRDPITCQLPLPSFVRDFQDWLRKPWYPPTLSWWERIRYPLRLTICLQAVVWLAVGLATRFEVLAAEGWWIIVPAILCSFDAFGLTVIKGARRIFGIFLGGVLALVPVAIHPVNRPAFLLELFIVGSITKLVTDFPSVDYTGLQTGVTFIIVGFADGINPGLREDERFQLAGLRLLCNTGGLVLFVLMTLLTRPPYSGHLLAKTTSRELGSMADYVSSVVRALRAGPEVAFPDRVEKGLSLLDADAARIAKIPSVETEARALKVLRITTTGCGVKPKRLAAAQTHMSSLLHSIAVVFTEFHNCDRKMGPAARQLLLEPISGLLEDFEESLKASAEELSVVLTRKVSASRAIRAARDVLEAYLRLAAAFETVRAELLFRRTWATSGEVMASTKLAEVVSGGGGVGVHVAVYTLGHFIEDWITVANSLLGSDIRPPNDPPSEKDWTTSVDSVSPGSCILTVPRCVSEGSLLRRNAGLRSAWPTMADAFLDRQYTRFRLLDALYTGLLTCVVSGIQFLPFAKGHFEAQLWALATVWAAMTSTLDYHTAVTESWKIYLGSVMGGTVSVVGAAIVVACNGGKYNVLWGSLFALPFCFLGACMYVGKMSEALSWVSFVVRLYSVATFAGEAEPFAKMAFTVVMGFVADIVPVLVTAVLNISGLLPSKGPPPFDAFERATRDFLETSMICGMEAGDHRKELARRQKAMHDAMRAALPKADRGLQVSMFKMAAILDGFTAACSVKYLDPVVNRELWEPLQADLRALCSRAFRILSGTPEKVDEVEELRRSGERVKVRIKLMLMSYSKGLVRCEDWRWVASGRELSRVEAALIAVPHFAEALASYLEAKPEGVPRKSWADYVPLPPFVMNFRAWWKKPLLPRMSAWSFLAFPLRFTLAVQLLLWPVLGLAQKYSSLAVDGWWVVLVAVMCSFPEVGPTVSKALRRLAGVVAGGVLAVIAILVNPGNAPALMLELFIVTCAARFLTGTPKYGYAGLQMGVTFAIMGFADGIAVSLTQTEREIFAAKRFLFTLTGLIGSTLIQVVAWPSFSSKLLAQATAAELKEISKAVSAAVLQLLLRDENGRRDAGCQFESDAELLLLGLDSERRKKVSSVAEEDVFFRLVRVSTSSGAVTTRKLLAAQEAIGRAHTSAIVAYEGLRACGACMSGFAASVLLLPVRARLSEFAEFCEASGERLSESLLRASALTRARDACRETLDATLAVISAFEDVRMELLFRKTWTRRAEDGDISSTAMVEALAYGGGLGLHIALHALEAFVRDWTDAANILLDCDIRLPNFPPDGSGWNHTGKNIPTTLARRSLSEVVIRK</sequence>
<evidence type="ECO:0000256" key="6">
    <source>
        <dbReference type="ARBA" id="ARBA00023065"/>
    </source>
</evidence>
<keyword evidence="3" id="KW-0813">Transport</keyword>
<dbReference type="Pfam" id="PF13515">
    <property type="entry name" value="FUSC_2"/>
    <property type="match status" value="1"/>
</dbReference>
<dbReference type="Pfam" id="PF11744">
    <property type="entry name" value="ALMT"/>
    <property type="match status" value="2"/>
</dbReference>
<dbReference type="EMBL" id="JABAHT010000469">
    <property type="protein sequence ID" value="KAF4655383.1"/>
    <property type="molecule type" value="Genomic_DNA"/>
</dbReference>
<dbReference type="GO" id="GO:0016020">
    <property type="term" value="C:membrane"/>
    <property type="evidence" value="ECO:0007669"/>
    <property type="project" value="UniProtKB-SubCell"/>
</dbReference>
<feature type="transmembrane region" description="Helical" evidence="9">
    <location>
        <begin position="469"/>
        <end position="486"/>
    </location>
</feature>
<comment type="subcellular location">
    <subcellularLocation>
        <location evidence="1">Membrane</location>
        <topology evidence="1">Multi-pass membrane protein</topology>
    </subcellularLocation>
</comment>
<feature type="transmembrane region" description="Helical" evidence="9">
    <location>
        <begin position="67"/>
        <end position="87"/>
    </location>
</feature>